<evidence type="ECO:0000313" key="3">
    <source>
        <dbReference type="Proteomes" id="UP001472866"/>
    </source>
</evidence>
<sequence>MTATTTTTAAAAVVLILPLVLATCGHAKLTDKAEHINNYGSCPLKKVGLEDWVGLKSEAPPPRWSFDTQPCGYPSVTCMDTSPDMANCDNPFPDANIYHKDETVIATYFDDSFNRTWEDGTKSAPCPLNLTYQSSFSDYKKVTKSFDCPVTCYDCANLCRVQAMSVAKADQKFDPTMQGCNAWVFCTNPEGCANGKKTVPAFSCTLKRIPLDNPDIQKLMKAQSSGDDQFGTEPPAGLVAGGSSDFVSGLCNIRETCVNTESKRDMCDSGCGNEQEYICGGYPMTCSDGCIPSCPC</sequence>
<gene>
    <name evidence="2" type="ORF">HKI87_07g51040</name>
</gene>
<keyword evidence="1" id="KW-0732">Signal</keyword>
<proteinExistence type="predicted"/>
<organism evidence="2 3">
    <name type="scientific">Chloropicon roscoffensis</name>
    <dbReference type="NCBI Taxonomy" id="1461544"/>
    <lineage>
        <taxon>Eukaryota</taxon>
        <taxon>Viridiplantae</taxon>
        <taxon>Chlorophyta</taxon>
        <taxon>Chloropicophyceae</taxon>
        <taxon>Chloropicales</taxon>
        <taxon>Chloropicaceae</taxon>
        <taxon>Chloropicon</taxon>
    </lineage>
</organism>
<evidence type="ECO:0000256" key="1">
    <source>
        <dbReference type="SAM" id="SignalP"/>
    </source>
</evidence>
<dbReference type="AlphaFoldDB" id="A0AAX4PC76"/>
<name>A0AAX4PC76_9CHLO</name>
<protein>
    <submittedName>
        <fullName evidence="2">Uncharacterized protein</fullName>
    </submittedName>
</protein>
<feature type="signal peptide" evidence="1">
    <location>
        <begin position="1"/>
        <end position="22"/>
    </location>
</feature>
<feature type="chain" id="PRO_5043579047" evidence="1">
    <location>
        <begin position="23"/>
        <end position="296"/>
    </location>
</feature>
<evidence type="ECO:0000313" key="2">
    <source>
        <dbReference type="EMBL" id="WZN63555.1"/>
    </source>
</evidence>
<accession>A0AAX4PC76</accession>
<reference evidence="2 3" key="1">
    <citation type="submission" date="2024-03" db="EMBL/GenBank/DDBJ databases">
        <title>Complete genome sequence of the green alga Chloropicon roscoffensis RCC1871.</title>
        <authorList>
            <person name="Lemieux C."/>
            <person name="Pombert J.-F."/>
            <person name="Otis C."/>
            <person name="Turmel M."/>
        </authorList>
    </citation>
    <scope>NUCLEOTIDE SEQUENCE [LARGE SCALE GENOMIC DNA]</scope>
    <source>
        <strain evidence="2 3">RCC1871</strain>
    </source>
</reference>
<keyword evidence="3" id="KW-1185">Reference proteome</keyword>
<dbReference type="EMBL" id="CP151507">
    <property type="protein sequence ID" value="WZN63555.1"/>
    <property type="molecule type" value="Genomic_DNA"/>
</dbReference>
<dbReference type="Proteomes" id="UP001472866">
    <property type="component" value="Chromosome 07"/>
</dbReference>